<reference evidence="2 3" key="1">
    <citation type="submission" date="2016-08" db="EMBL/GenBank/DDBJ databases">
        <authorList>
            <person name="Seilhamer J.J."/>
        </authorList>
    </citation>
    <scope>NUCLEOTIDE SEQUENCE [LARGE SCALE GENOMIC DNA]</scope>
    <source>
        <strain evidence="2 3">KT-27</strain>
    </source>
</reference>
<reference evidence="2 3" key="2">
    <citation type="submission" date="2018-03" db="EMBL/GenBank/DDBJ databases">
        <title>Draft genome of Pseudomonas putida strain KT-27.</title>
        <authorList>
            <person name="Yoshizawa S."/>
            <person name="Khan N.H."/>
            <person name="Nishimura M."/>
            <person name="Chiura H.X."/>
            <person name="Ogura Y."/>
            <person name="Hayashi T."/>
            <person name="Kogure K."/>
        </authorList>
    </citation>
    <scope>NUCLEOTIDE SEQUENCE [LARGE SCALE GENOMIC DNA]</scope>
    <source>
        <strain evidence="2 3">KT-27</strain>
    </source>
</reference>
<name>A0A2S3WBC9_PSEPU</name>
<protein>
    <recommendedName>
        <fullName evidence="1">GIY-YIG domain-containing protein</fullName>
    </recommendedName>
</protein>
<feature type="domain" description="GIY-YIG" evidence="1">
    <location>
        <begin position="180"/>
        <end position="278"/>
    </location>
</feature>
<dbReference type="Proteomes" id="UP000237194">
    <property type="component" value="Unassembled WGS sequence"/>
</dbReference>
<sequence>MLMQLLTSILPDLTPKKTKIHLAQHNSHEQPLDVYLAGDFDDWQSWQTRQNFTREFLIGFVQIPDTSKWLMTGVYDQLKVKETRLSTKANGKPHTDHIYSYRKRPEFSELEGRLIMEYEKPRANYLLLENCHQALKLSAILESKMTVGRFPGYKEVDVSHGELKIIVNQGLESWQTALSSVAGVYLISDRTEGEHQLYVGSATGTGGLWDRWSNYANNGHGGNTRIRDLHTKRGKDFAEKFRFSILEIADKHTGKEEMMEKEIHWKRRLLTRDSGLNGN</sequence>
<evidence type="ECO:0000259" key="1">
    <source>
        <dbReference type="PROSITE" id="PS50164"/>
    </source>
</evidence>
<dbReference type="SUPFAM" id="SSF82771">
    <property type="entry name" value="GIY-YIG endonuclease"/>
    <property type="match status" value="1"/>
</dbReference>
<gene>
    <name evidence="2" type="ORF">BGP80_09825</name>
</gene>
<dbReference type="Pfam" id="PF01541">
    <property type="entry name" value="GIY-YIG"/>
    <property type="match status" value="1"/>
</dbReference>
<dbReference type="InterPro" id="IPR000305">
    <property type="entry name" value="GIY-YIG_endonuc"/>
</dbReference>
<dbReference type="EMBL" id="MIND01000018">
    <property type="protein sequence ID" value="POF88249.1"/>
    <property type="molecule type" value="Genomic_DNA"/>
</dbReference>
<dbReference type="Gene3D" id="3.40.1440.10">
    <property type="entry name" value="GIY-YIG endonuclease"/>
    <property type="match status" value="1"/>
</dbReference>
<evidence type="ECO:0000313" key="3">
    <source>
        <dbReference type="Proteomes" id="UP000237194"/>
    </source>
</evidence>
<comment type="caution">
    <text evidence="2">The sequence shown here is derived from an EMBL/GenBank/DDBJ whole genome shotgun (WGS) entry which is preliminary data.</text>
</comment>
<proteinExistence type="predicted"/>
<dbReference type="AlphaFoldDB" id="A0A2S3WBC9"/>
<organism evidence="2 3">
    <name type="scientific">Pseudomonas putida</name>
    <name type="common">Arthrobacter siderocapsulatus</name>
    <dbReference type="NCBI Taxonomy" id="303"/>
    <lineage>
        <taxon>Bacteria</taxon>
        <taxon>Pseudomonadati</taxon>
        <taxon>Pseudomonadota</taxon>
        <taxon>Gammaproteobacteria</taxon>
        <taxon>Pseudomonadales</taxon>
        <taxon>Pseudomonadaceae</taxon>
        <taxon>Pseudomonas</taxon>
    </lineage>
</organism>
<dbReference type="InterPro" id="IPR035901">
    <property type="entry name" value="GIY-YIG_endonuc_sf"/>
</dbReference>
<evidence type="ECO:0000313" key="2">
    <source>
        <dbReference type="EMBL" id="POF88249.1"/>
    </source>
</evidence>
<dbReference type="PROSITE" id="PS50164">
    <property type="entry name" value="GIY_YIG"/>
    <property type="match status" value="1"/>
</dbReference>
<dbReference type="CDD" id="cd10446">
    <property type="entry name" value="GIY-YIG_unchar_1"/>
    <property type="match status" value="1"/>
</dbReference>
<accession>A0A2S3WBC9</accession>